<accession>A0A166U710</accession>
<evidence type="ECO:0000313" key="3">
    <source>
        <dbReference type="EMBL" id="KZP31382.1"/>
    </source>
</evidence>
<organism evidence="3 4">
    <name type="scientific">Athelia psychrophila</name>
    <dbReference type="NCBI Taxonomy" id="1759441"/>
    <lineage>
        <taxon>Eukaryota</taxon>
        <taxon>Fungi</taxon>
        <taxon>Dikarya</taxon>
        <taxon>Basidiomycota</taxon>
        <taxon>Agaricomycotina</taxon>
        <taxon>Agaricomycetes</taxon>
        <taxon>Agaricomycetidae</taxon>
        <taxon>Atheliales</taxon>
        <taxon>Atheliaceae</taxon>
        <taxon>Athelia</taxon>
    </lineage>
</organism>
<dbReference type="PANTHER" id="PTHR37848">
    <property type="entry name" value="EXPRESSED PROTEIN"/>
    <property type="match status" value="1"/>
</dbReference>
<dbReference type="EMBL" id="KV417490">
    <property type="protein sequence ID" value="KZP31382.1"/>
    <property type="molecule type" value="Genomic_DNA"/>
</dbReference>
<evidence type="ECO:0000256" key="2">
    <source>
        <dbReference type="SAM" id="Phobius"/>
    </source>
</evidence>
<keyword evidence="2" id="KW-0472">Membrane</keyword>
<dbReference type="AlphaFoldDB" id="A0A166U710"/>
<feature type="region of interest" description="Disordered" evidence="1">
    <location>
        <begin position="1"/>
        <end position="41"/>
    </location>
</feature>
<proteinExistence type="predicted"/>
<protein>
    <submittedName>
        <fullName evidence="3">Uncharacterized protein</fullName>
    </submittedName>
</protein>
<reference evidence="3 4" key="1">
    <citation type="journal article" date="2016" name="Mol. Biol. Evol.">
        <title>Comparative Genomics of Early-Diverging Mushroom-Forming Fungi Provides Insights into the Origins of Lignocellulose Decay Capabilities.</title>
        <authorList>
            <person name="Nagy L.G."/>
            <person name="Riley R."/>
            <person name="Tritt A."/>
            <person name="Adam C."/>
            <person name="Daum C."/>
            <person name="Floudas D."/>
            <person name="Sun H."/>
            <person name="Yadav J.S."/>
            <person name="Pangilinan J."/>
            <person name="Larsson K.H."/>
            <person name="Matsuura K."/>
            <person name="Barry K."/>
            <person name="Labutti K."/>
            <person name="Kuo R."/>
            <person name="Ohm R.A."/>
            <person name="Bhattacharya S.S."/>
            <person name="Shirouzu T."/>
            <person name="Yoshinaga Y."/>
            <person name="Martin F.M."/>
            <person name="Grigoriev I.V."/>
            <person name="Hibbett D.S."/>
        </authorList>
    </citation>
    <scope>NUCLEOTIDE SEQUENCE [LARGE SCALE GENOMIC DNA]</scope>
    <source>
        <strain evidence="3 4">CBS 109695</strain>
    </source>
</reference>
<evidence type="ECO:0000313" key="4">
    <source>
        <dbReference type="Proteomes" id="UP000076532"/>
    </source>
</evidence>
<dbReference type="Proteomes" id="UP000076532">
    <property type="component" value="Unassembled WGS sequence"/>
</dbReference>
<name>A0A166U710_9AGAM</name>
<evidence type="ECO:0000256" key="1">
    <source>
        <dbReference type="SAM" id="MobiDB-lite"/>
    </source>
</evidence>
<dbReference type="OrthoDB" id="203796at2759"/>
<keyword evidence="2" id="KW-0812">Transmembrane</keyword>
<dbReference type="PANTHER" id="PTHR37848:SF1">
    <property type="entry name" value="SUN DOMAIN-CONTAINING PROTEIN"/>
    <property type="match status" value="1"/>
</dbReference>
<gene>
    <name evidence="3" type="ORF">FIBSPDRAFT_849875</name>
</gene>
<sequence>MIVVDGKPGPPPTFDQSADDALVEDHSAVAGPSTPSDAPPSFAPYEADYFTSGDGTVISHDPHLNKDGEALYRFLLSQALAPPTLLLHCAGTRDETRFRVVSHKDNDGKHHSRTESYTETVTDFDFLIDLGQHLLPDPVHWSVPDAEPAFRGRMVREVQLPSDEAFVLGHTRRKAPRAEVALLKAWQSERTAHGLPPWAARAPTQDPESGLRSSRTVRDWADAYCASPKRLKEFTYTKAVHGWDLDALTAAVRAGILATGYAGAVRVSCDVGADKICVRPDNRLARVLSNGWLKLLLMLTLVYPFIWLFRRFHSRGGGRWEVCGGAYALKRAEADAKGGVVGLKEGQWLRRWEGSIRYAVATHVQTAVPLTTPDFLHAPARAMLLDGYLDEAWD</sequence>
<keyword evidence="2" id="KW-1133">Transmembrane helix</keyword>
<feature type="transmembrane region" description="Helical" evidence="2">
    <location>
        <begin position="291"/>
        <end position="309"/>
    </location>
</feature>
<keyword evidence="4" id="KW-1185">Reference proteome</keyword>